<feature type="region of interest" description="Disordered" evidence="1">
    <location>
        <begin position="106"/>
        <end position="127"/>
    </location>
</feature>
<organism evidence="2 3">
    <name type="scientific">Saccharopolyspora aridisoli</name>
    <dbReference type="NCBI Taxonomy" id="2530385"/>
    <lineage>
        <taxon>Bacteria</taxon>
        <taxon>Bacillati</taxon>
        <taxon>Actinomycetota</taxon>
        <taxon>Actinomycetes</taxon>
        <taxon>Pseudonocardiales</taxon>
        <taxon>Pseudonocardiaceae</taxon>
        <taxon>Saccharopolyspora</taxon>
    </lineage>
</organism>
<proteinExistence type="predicted"/>
<evidence type="ECO:0000313" key="2">
    <source>
        <dbReference type="EMBL" id="TDC91204.1"/>
    </source>
</evidence>
<dbReference type="OrthoDB" id="3695453at2"/>
<reference evidence="2 3" key="1">
    <citation type="submission" date="2019-03" db="EMBL/GenBank/DDBJ databases">
        <title>Draft genome sequences of novel Actinobacteria.</title>
        <authorList>
            <person name="Sahin N."/>
            <person name="Ay H."/>
            <person name="Saygin H."/>
        </authorList>
    </citation>
    <scope>NUCLEOTIDE SEQUENCE [LARGE SCALE GENOMIC DNA]</scope>
    <source>
        <strain evidence="2 3">16K404</strain>
    </source>
</reference>
<feature type="compositionally biased region" description="Basic and acidic residues" evidence="1">
    <location>
        <begin position="117"/>
        <end position="127"/>
    </location>
</feature>
<name>A0A4R4UQ30_9PSEU</name>
<dbReference type="AlphaFoldDB" id="A0A4R4UQ30"/>
<gene>
    <name evidence="2" type="ORF">E1161_17125</name>
</gene>
<dbReference type="EMBL" id="SMKV01000020">
    <property type="protein sequence ID" value="TDC91204.1"/>
    <property type="molecule type" value="Genomic_DNA"/>
</dbReference>
<comment type="caution">
    <text evidence="2">The sequence shown here is derived from an EMBL/GenBank/DDBJ whole genome shotgun (WGS) entry which is preliminary data.</text>
</comment>
<dbReference type="Proteomes" id="UP000294744">
    <property type="component" value="Unassembled WGS sequence"/>
</dbReference>
<evidence type="ECO:0000313" key="3">
    <source>
        <dbReference type="Proteomes" id="UP000294744"/>
    </source>
</evidence>
<sequence>MEGLAAGASALEGQSAGLRAAVDNGQLVMDPERAEAVAKVYDEKADDLRQQRSRAERLFLSESFGDCFIGRQLEQKFSDKLRAPDTGLQAILFKMEQTLRDMAQAYRDSSREMQNTDEEHSRRVGRV</sequence>
<dbReference type="Gene3D" id="1.10.287.1060">
    <property type="entry name" value="ESAT-6-like"/>
    <property type="match status" value="1"/>
</dbReference>
<accession>A0A4R4UQ30</accession>
<keyword evidence="3" id="KW-1185">Reference proteome</keyword>
<protein>
    <submittedName>
        <fullName evidence="2">Uncharacterized protein</fullName>
    </submittedName>
</protein>
<evidence type="ECO:0000256" key="1">
    <source>
        <dbReference type="SAM" id="MobiDB-lite"/>
    </source>
</evidence>